<keyword evidence="3" id="KW-1003">Cell membrane</keyword>
<comment type="subcellular location">
    <subcellularLocation>
        <location evidence="1">Cell membrane</location>
        <topology evidence="1">Multi-pass membrane protein</topology>
    </subcellularLocation>
</comment>
<feature type="transmembrane region" description="Helical" evidence="9">
    <location>
        <begin position="288"/>
        <end position="308"/>
    </location>
</feature>
<dbReference type="GO" id="GO:0015276">
    <property type="term" value="F:ligand-gated monoatomic ion channel activity"/>
    <property type="evidence" value="ECO:0007669"/>
    <property type="project" value="InterPro"/>
</dbReference>
<feature type="transmembrane region" description="Helical" evidence="9">
    <location>
        <begin position="232"/>
        <end position="250"/>
    </location>
</feature>
<keyword evidence="6 9" id="KW-0472">Membrane</keyword>
<dbReference type="Proteomes" id="UP001233999">
    <property type="component" value="Unassembled WGS sequence"/>
</dbReference>
<evidence type="ECO:0000259" key="10">
    <source>
        <dbReference type="Pfam" id="PF00060"/>
    </source>
</evidence>
<reference evidence="11" key="2">
    <citation type="submission" date="2023-05" db="EMBL/GenBank/DDBJ databases">
        <authorList>
            <person name="Fouks B."/>
        </authorList>
    </citation>
    <scope>NUCLEOTIDE SEQUENCE</scope>
    <source>
        <strain evidence="11">Stay&amp;Tobe</strain>
        <tissue evidence="11">Testes</tissue>
    </source>
</reference>
<keyword evidence="12" id="KW-1185">Reference proteome</keyword>
<dbReference type="GO" id="GO:0050906">
    <property type="term" value="P:detection of stimulus involved in sensory perception"/>
    <property type="evidence" value="ECO:0007669"/>
    <property type="project" value="UniProtKB-ARBA"/>
</dbReference>
<evidence type="ECO:0000256" key="6">
    <source>
        <dbReference type="ARBA" id="ARBA00023136"/>
    </source>
</evidence>
<feature type="transmembrane region" description="Helical" evidence="9">
    <location>
        <begin position="487"/>
        <end position="507"/>
    </location>
</feature>
<protein>
    <recommendedName>
        <fullName evidence="10">Ionotropic glutamate receptor C-terminal domain-containing protein</fullName>
    </recommendedName>
</protein>
<dbReference type="PRINTS" id="PR00177">
    <property type="entry name" value="NMDARECEPTOR"/>
</dbReference>
<dbReference type="AlphaFoldDB" id="A0AAD8AFM7"/>
<dbReference type="EMBL" id="JASPKZ010001238">
    <property type="protein sequence ID" value="KAJ9598190.1"/>
    <property type="molecule type" value="Genomic_DNA"/>
</dbReference>
<keyword evidence="5 9" id="KW-1133">Transmembrane helix</keyword>
<dbReference type="GO" id="GO:0005886">
    <property type="term" value="C:plasma membrane"/>
    <property type="evidence" value="ECO:0007669"/>
    <property type="project" value="UniProtKB-SubCell"/>
</dbReference>
<dbReference type="Gene3D" id="1.10.287.70">
    <property type="match status" value="1"/>
</dbReference>
<dbReference type="GO" id="GO:0038023">
    <property type="term" value="F:signaling receptor activity"/>
    <property type="evidence" value="ECO:0007669"/>
    <property type="project" value="InterPro"/>
</dbReference>
<dbReference type="InterPro" id="IPR001508">
    <property type="entry name" value="Iono_Glu_rcpt_met"/>
</dbReference>
<evidence type="ECO:0000313" key="12">
    <source>
        <dbReference type="Proteomes" id="UP001233999"/>
    </source>
</evidence>
<evidence type="ECO:0000256" key="2">
    <source>
        <dbReference type="ARBA" id="ARBA00008685"/>
    </source>
</evidence>
<reference evidence="11" key="1">
    <citation type="journal article" date="2023" name="IScience">
        <title>Live-bearing cockroach genome reveals convergent evolutionary mechanisms linked to viviparity in insects and beyond.</title>
        <authorList>
            <person name="Fouks B."/>
            <person name="Harrison M.C."/>
            <person name="Mikhailova A.A."/>
            <person name="Marchal E."/>
            <person name="English S."/>
            <person name="Carruthers M."/>
            <person name="Jennings E.C."/>
            <person name="Chiamaka E.L."/>
            <person name="Frigard R.A."/>
            <person name="Pippel M."/>
            <person name="Attardo G.M."/>
            <person name="Benoit J.B."/>
            <person name="Bornberg-Bauer E."/>
            <person name="Tobe S.S."/>
        </authorList>
    </citation>
    <scope>NUCLEOTIDE SEQUENCE</scope>
    <source>
        <strain evidence="11">Stay&amp;Tobe</strain>
    </source>
</reference>
<keyword evidence="8" id="KW-0325">Glycoprotein</keyword>
<evidence type="ECO:0000256" key="8">
    <source>
        <dbReference type="ARBA" id="ARBA00023180"/>
    </source>
</evidence>
<evidence type="ECO:0000256" key="4">
    <source>
        <dbReference type="ARBA" id="ARBA00022692"/>
    </source>
</evidence>
<evidence type="ECO:0000313" key="11">
    <source>
        <dbReference type="EMBL" id="KAJ9598190.1"/>
    </source>
</evidence>
<comment type="caution">
    <text evidence="11">The sequence shown here is derived from an EMBL/GenBank/DDBJ whole genome shotgun (WGS) entry which is preliminary data.</text>
</comment>
<accession>A0AAD8AFM7</accession>
<dbReference type="InterPro" id="IPR052192">
    <property type="entry name" value="Insect_Ionotropic_Sensory_Rcpt"/>
</dbReference>
<proteinExistence type="inferred from homology"/>
<evidence type="ECO:0000256" key="7">
    <source>
        <dbReference type="ARBA" id="ARBA00023170"/>
    </source>
</evidence>
<dbReference type="PANTHER" id="PTHR42643">
    <property type="entry name" value="IONOTROPIC RECEPTOR 20A-RELATED"/>
    <property type="match status" value="1"/>
</dbReference>
<dbReference type="PANTHER" id="PTHR42643:SF30">
    <property type="entry name" value="IONOTROPIC RECEPTOR 40A-RELATED"/>
    <property type="match status" value="1"/>
</dbReference>
<dbReference type="SUPFAM" id="SSF53850">
    <property type="entry name" value="Periplasmic binding protein-like II"/>
    <property type="match status" value="1"/>
</dbReference>
<name>A0AAD8AFM7_DIPPU</name>
<evidence type="ECO:0000256" key="5">
    <source>
        <dbReference type="ARBA" id="ARBA00022989"/>
    </source>
</evidence>
<evidence type="ECO:0000256" key="9">
    <source>
        <dbReference type="SAM" id="Phobius"/>
    </source>
</evidence>
<gene>
    <name evidence="11" type="ORF">L9F63_011128</name>
</gene>
<evidence type="ECO:0000256" key="3">
    <source>
        <dbReference type="ARBA" id="ARBA00022475"/>
    </source>
</evidence>
<feature type="transmembrane region" description="Helical" evidence="9">
    <location>
        <begin position="262"/>
        <end position="282"/>
    </location>
</feature>
<keyword evidence="7" id="KW-0675">Receptor</keyword>
<comment type="similarity">
    <text evidence="2">Belongs to the glutamate-gated ion channel (TC 1.A.10.1) family.</text>
</comment>
<sequence length="509" mass="57934">MQVRLLDAIFVVFQRMWNPRARYVIVTTIAPRGSHLRDVVINSFLTIASYKNIYNIIVLMPEASRGTDKASLNIFTWFPYTSSSNCGSKVHRRVLLDQFVPSGNKTSLLSNANLFPSKFHNNFYKCPIEFFIQHWPPLTITTNASNGAMEYVDGLEIRILRLVSELTNFKIIVSGNPDTFEGLFGAVWMEPEASVGVDSTWPHFKGATTWFVPRERQVPQWQSLIKIFGTSVWVFVLACYISASFTFWLTANCHSKKKNSSYTQIGVVLMNSLSTILCHPVHLKPTTALHQAFFVLWIFFCMVINNAYQSSLIGILAQPGYLPPILNMKDLLESGIDLAIQNHTENVLKEYGTILPVDHILDSSIKCNPQDMGYCLNRLSYDSNIAVLGGRIGIEFRGYVNYTYNGKPLFVPFHDNVREGYMTFYFKKGHLLTESFSIIVMRLHDAGIIARWVEDIRMKYGKHFNKILSGKGFYVLTLNHMQGAFQLLLLGVVASVVCFSLEITYFYTF</sequence>
<organism evidence="11 12">
    <name type="scientific">Diploptera punctata</name>
    <name type="common">Pacific beetle cockroach</name>
    <dbReference type="NCBI Taxonomy" id="6984"/>
    <lineage>
        <taxon>Eukaryota</taxon>
        <taxon>Metazoa</taxon>
        <taxon>Ecdysozoa</taxon>
        <taxon>Arthropoda</taxon>
        <taxon>Hexapoda</taxon>
        <taxon>Insecta</taxon>
        <taxon>Pterygota</taxon>
        <taxon>Neoptera</taxon>
        <taxon>Polyneoptera</taxon>
        <taxon>Dictyoptera</taxon>
        <taxon>Blattodea</taxon>
        <taxon>Blaberoidea</taxon>
        <taxon>Blaberidae</taxon>
        <taxon>Diplopterinae</taxon>
        <taxon>Diploptera</taxon>
    </lineage>
</organism>
<feature type="domain" description="Ionotropic glutamate receptor C-terminal" evidence="10">
    <location>
        <begin position="230"/>
        <end position="491"/>
    </location>
</feature>
<keyword evidence="4 9" id="KW-0812">Transmembrane</keyword>
<dbReference type="InterPro" id="IPR001320">
    <property type="entry name" value="Iontro_rcpt_C"/>
</dbReference>
<evidence type="ECO:0000256" key="1">
    <source>
        <dbReference type="ARBA" id="ARBA00004651"/>
    </source>
</evidence>
<dbReference type="Pfam" id="PF00060">
    <property type="entry name" value="Lig_chan"/>
    <property type="match status" value="1"/>
</dbReference>